<organism evidence="1">
    <name type="scientific">Arundo donax</name>
    <name type="common">Giant reed</name>
    <name type="synonym">Donax arundinaceus</name>
    <dbReference type="NCBI Taxonomy" id="35708"/>
    <lineage>
        <taxon>Eukaryota</taxon>
        <taxon>Viridiplantae</taxon>
        <taxon>Streptophyta</taxon>
        <taxon>Embryophyta</taxon>
        <taxon>Tracheophyta</taxon>
        <taxon>Spermatophyta</taxon>
        <taxon>Magnoliopsida</taxon>
        <taxon>Liliopsida</taxon>
        <taxon>Poales</taxon>
        <taxon>Poaceae</taxon>
        <taxon>PACMAD clade</taxon>
        <taxon>Arundinoideae</taxon>
        <taxon>Arundineae</taxon>
        <taxon>Arundo</taxon>
    </lineage>
</organism>
<proteinExistence type="predicted"/>
<name>A0A0A9GQY3_ARUDO</name>
<dbReference type="AlphaFoldDB" id="A0A0A9GQY3"/>
<protein>
    <submittedName>
        <fullName evidence="1">Uncharacterized protein</fullName>
    </submittedName>
</protein>
<accession>A0A0A9GQY3</accession>
<dbReference type="PROSITE" id="PS51257">
    <property type="entry name" value="PROKAR_LIPOPROTEIN"/>
    <property type="match status" value="1"/>
</dbReference>
<sequence>MCSNLKLISSQAKLSSLRALCFCLQSFSIACIIDRFGKRNALSVIVTTVKQVLHVYTHAVFVL</sequence>
<reference evidence="1" key="2">
    <citation type="journal article" date="2015" name="Data Brief">
        <title>Shoot transcriptome of the giant reed, Arundo donax.</title>
        <authorList>
            <person name="Barrero R.A."/>
            <person name="Guerrero F.D."/>
            <person name="Moolhuijzen P."/>
            <person name="Goolsby J.A."/>
            <person name="Tidwell J."/>
            <person name="Bellgard S.E."/>
            <person name="Bellgard M.I."/>
        </authorList>
    </citation>
    <scope>NUCLEOTIDE SEQUENCE</scope>
    <source>
        <tissue evidence="1">Shoot tissue taken approximately 20 cm above the soil surface</tissue>
    </source>
</reference>
<evidence type="ECO:0000313" key="1">
    <source>
        <dbReference type="EMBL" id="JAE24961.1"/>
    </source>
</evidence>
<dbReference type="EMBL" id="GBRH01172935">
    <property type="protein sequence ID" value="JAE24961.1"/>
    <property type="molecule type" value="Transcribed_RNA"/>
</dbReference>
<reference evidence="1" key="1">
    <citation type="submission" date="2014-09" db="EMBL/GenBank/DDBJ databases">
        <authorList>
            <person name="Magalhaes I.L.F."/>
            <person name="Oliveira U."/>
            <person name="Santos F.R."/>
            <person name="Vidigal T.H.D.A."/>
            <person name="Brescovit A.D."/>
            <person name="Santos A.J."/>
        </authorList>
    </citation>
    <scope>NUCLEOTIDE SEQUENCE</scope>
    <source>
        <tissue evidence="1">Shoot tissue taken approximately 20 cm above the soil surface</tissue>
    </source>
</reference>